<reference evidence="2 3" key="1">
    <citation type="submission" date="2024-10" db="EMBL/GenBank/DDBJ databases">
        <title>The Natural Products Discovery Center: Release of the First 8490 Sequenced Strains for Exploring Actinobacteria Biosynthetic Diversity.</title>
        <authorList>
            <person name="Kalkreuter E."/>
            <person name="Kautsar S.A."/>
            <person name="Yang D."/>
            <person name="Bader C.D."/>
            <person name="Teijaro C.N."/>
            <person name="Fluegel L."/>
            <person name="Davis C.M."/>
            <person name="Simpson J.R."/>
            <person name="Lauterbach L."/>
            <person name="Steele A.D."/>
            <person name="Gui C."/>
            <person name="Meng S."/>
            <person name="Li G."/>
            <person name="Viehrig K."/>
            <person name="Ye F."/>
            <person name="Su P."/>
            <person name="Kiefer A.F."/>
            <person name="Nichols A."/>
            <person name="Cepeda A.J."/>
            <person name="Yan W."/>
            <person name="Fan B."/>
            <person name="Jiang Y."/>
            <person name="Adhikari A."/>
            <person name="Zheng C.-J."/>
            <person name="Schuster L."/>
            <person name="Cowan T.M."/>
            <person name="Smanski M.J."/>
            <person name="Chevrette M.G."/>
            <person name="De Carvalho L.P.S."/>
            <person name="Shen B."/>
        </authorList>
    </citation>
    <scope>NUCLEOTIDE SEQUENCE [LARGE SCALE GENOMIC DNA]</scope>
    <source>
        <strain evidence="2 3">NPDC007066</strain>
    </source>
</reference>
<evidence type="ECO:0000256" key="1">
    <source>
        <dbReference type="SAM" id="Coils"/>
    </source>
</evidence>
<feature type="coiled-coil region" evidence="1">
    <location>
        <begin position="155"/>
        <end position="182"/>
    </location>
</feature>
<dbReference type="PANTHER" id="PTHR38443:SF2">
    <property type="entry name" value="NON-HEMOLYTIC ENTEROTOXIN LYTIC COMPONENT L1"/>
    <property type="match status" value="1"/>
</dbReference>
<name>A0ABW6LMB4_9ACTN</name>
<evidence type="ECO:0000313" key="2">
    <source>
        <dbReference type="EMBL" id="MFE9229560.1"/>
    </source>
</evidence>
<keyword evidence="3" id="KW-1185">Reference proteome</keyword>
<evidence type="ECO:0000313" key="3">
    <source>
        <dbReference type="Proteomes" id="UP001601288"/>
    </source>
</evidence>
<dbReference type="InterPro" id="IPR052785">
    <property type="entry name" value="Enterotoxin_cmpnt"/>
</dbReference>
<organism evidence="2 3">
    <name type="scientific">Streptomyces massasporeus</name>
    <dbReference type="NCBI Taxonomy" id="67324"/>
    <lineage>
        <taxon>Bacteria</taxon>
        <taxon>Bacillati</taxon>
        <taxon>Actinomycetota</taxon>
        <taxon>Actinomycetes</taxon>
        <taxon>Kitasatosporales</taxon>
        <taxon>Streptomycetaceae</taxon>
        <taxon>Streptomyces</taxon>
    </lineage>
</organism>
<protein>
    <submittedName>
        <fullName evidence="2">HBL/NHE enterotoxin family protein</fullName>
    </submittedName>
</protein>
<dbReference type="Proteomes" id="UP001601288">
    <property type="component" value="Unassembled WGS sequence"/>
</dbReference>
<dbReference type="Pfam" id="PF05791">
    <property type="entry name" value="Bacillus_HBL"/>
    <property type="match status" value="1"/>
</dbReference>
<comment type="caution">
    <text evidence="2">The sequence shown here is derived from an EMBL/GenBank/DDBJ whole genome shotgun (WGS) entry which is preliminary data.</text>
</comment>
<dbReference type="SUPFAM" id="SSF58100">
    <property type="entry name" value="Bacterial hemolysins"/>
    <property type="match status" value="1"/>
</dbReference>
<gene>
    <name evidence="2" type="ORF">ACFYM3_34200</name>
</gene>
<dbReference type="PANTHER" id="PTHR38443">
    <property type="match status" value="1"/>
</dbReference>
<sequence length="374" mass="39190">MTTTDIAAAFEQQQKITDSAAGQGTLSALVQAYSLGVMQQPRPDFSSIQNDKVRALQGGIQRELDQAAENARTYLYVVLPASHAVLSKVENYFTMQGAITEILKEVDDPRQLAGLLRALREEVGGFMDAAKGLTSDMNKMVSAFSDNKKHFADYAKDLNEAVSGQEGAVADLQRQLDDVNARITANTVGATVSGAAILGGTAMILIGCCTSIFGGVGVGVAIGGAALLLGGTGGQIGTGIALANLYDEKRDLLARKQRMEDGVKLLTTCSAGLDDLGKQAGAVAGAAQNVTNGWTFLKGSLNSVADNIEKAGRTEARALRDFYLRSAENSVPGLLEKVHGVQRGLSGVQPVTQPNTHTGDLIREALKKAPQAVG</sequence>
<dbReference type="RefSeq" id="WP_358286917.1">
    <property type="nucleotide sequence ID" value="NZ_JBEYGJ010000028.1"/>
</dbReference>
<keyword evidence="1" id="KW-0175">Coiled coil</keyword>
<dbReference type="Gene3D" id="1.20.1170.10">
    <property type="match status" value="1"/>
</dbReference>
<dbReference type="InterPro" id="IPR008414">
    <property type="entry name" value="HBL"/>
</dbReference>
<proteinExistence type="predicted"/>
<dbReference type="EMBL" id="JBIAFP010000026">
    <property type="protein sequence ID" value="MFE9229560.1"/>
    <property type="molecule type" value="Genomic_DNA"/>
</dbReference>
<accession>A0ABW6LMB4</accession>